<evidence type="ECO:0000313" key="4">
    <source>
        <dbReference type="Proteomes" id="UP000323136"/>
    </source>
</evidence>
<dbReference type="InterPro" id="IPR050563">
    <property type="entry name" value="4-hydroxybenzoyl-CoA_TE"/>
</dbReference>
<keyword evidence="2 3" id="KW-0378">Hydrolase</keyword>
<comment type="caution">
    <text evidence="3">The sequence shown here is derived from an EMBL/GenBank/DDBJ whole genome shotgun (WGS) entry which is preliminary data.</text>
</comment>
<dbReference type="PANTHER" id="PTHR31793">
    <property type="entry name" value="4-HYDROXYBENZOYL-COA THIOESTERASE FAMILY MEMBER"/>
    <property type="match status" value="1"/>
</dbReference>
<dbReference type="CDD" id="cd00586">
    <property type="entry name" value="4HBT"/>
    <property type="match status" value="1"/>
</dbReference>
<sequence length="132" mass="15416">MKKHSTTLRVRYAETDQMGVVYHGNYAQYFEIGRTEWLRSMGVTYKYMEKTGIMLPVISLICNFKKSALYDDVLTVTTQLRKTPSVKIEFEYEITNQNQELICTGSTILAFINKEINKPTRCPKYILEKLEL</sequence>
<dbReference type="InterPro" id="IPR006684">
    <property type="entry name" value="YbgC/YbaW"/>
</dbReference>
<comment type="similarity">
    <text evidence="1">Belongs to the 4-hydroxybenzoyl-CoA thioesterase family.</text>
</comment>
<dbReference type="RefSeq" id="WP_148870149.1">
    <property type="nucleotide sequence ID" value="NZ_VNIA01000002.1"/>
</dbReference>
<dbReference type="GO" id="GO:0047617">
    <property type="term" value="F:fatty acyl-CoA hydrolase activity"/>
    <property type="evidence" value="ECO:0007669"/>
    <property type="project" value="TreeGrafter"/>
</dbReference>
<name>A0A5S5DWF2_9FLAO</name>
<dbReference type="EMBL" id="VNIA01000002">
    <property type="protein sequence ID" value="TYP99396.1"/>
    <property type="molecule type" value="Genomic_DNA"/>
</dbReference>
<dbReference type="Gene3D" id="3.10.129.10">
    <property type="entry name" value="Hotdog Thioesterase"/>
    <property type="match status" value="1"/>
</dbReference>
<dbReference type="Pfam" id="PF13279">
    <property type="entry name" value="4HBT_2"/>
    <property type="match status" value="1"/>
</dbReference>
<dbReference type="AlphaFoldDB" id="A0A5S5DWF2"/>
<proteinExistence type="inferred from homology"/>
<evidence type="ECO:0000256" key="1">
    <source>
        <dbReference type="ARBA" id="ARBA00005953"/>
    </source>
</evidence>
<dbReference type="PANTHER" id="PTHR31793:SF27">
    <property type="entry name" value="NOVEL THIOESTERASE SUPERFAMILY DOMAIN AND SAPOSIN A-TYPE DOMAIN CONTAINING PROTEIN (0610012H03RIK)"/>
    <property type="match status" value="1"/>
</dbReference>
<keyword evidence="4" id="KW-1185">Reference proteome</keyword>
<evidence type="ECO:0000256" key="2">
    <source>
        <dbReference type="ARBA" id="ARBA00022801"/>
    </source>
</evidence>
<dbReference type="NCBIfam" id="TIGR00051">
    <property type="entry name" value="YbgC/FadM family acyl-CoA thioesterase"/>
    <property type="match status" value="1"/>
</dbReference>
<dbReference type="Proteomes" id="UP000323136">
    <property type="component" value="Unassembled WGS sequence"/>
</dbReference>
<dbReference type="PIRSF" id="PIRSF003230">
    <property type="entry name" value="YbgC"/>
    <property type="match status" value="1"/>
</dbReference>
<gene>
    <name evidence="3" type="ORF">C7447_102718</name>
</gene>
<organism evidence="3 4">
    <name type="scientific">Tenacibaculum adriaticum</name>
    <dbReference type="NCBI Taxonomy" id="413713"/>
    <lineage>
        <taxon>Bacteria</taxon>
        <taxon>Pseudomonadati</taxon>
        <taxon>Bacteroidota</taxon>
        <taxon>Flavobacteriia</taxon>
        <taxon>Flavobacteriales</taxon>
        <taxon>Flavobacteriaceae</taxon>
        <taxon>Tenacibaculum</taxon>
    </lineage>
</organism>
<reference evidence="3 4" key="1">
    <citation type="submission" date="2019-07" db="EMBL/GenBank/DDBJ databases">
        <title>Genomic Encyclopedia of Type Strains, Phase IV (KMG-IV): sequencing the most valuable type-strain genomes for metagenomic binning, comparative biology and taxonomic classification.</title>
        <authorList>
            <person name="Goeker M."/>
        </authorList>
    </citation>
    <scope>NUCLEOTIDE SEQUENCE [LARGE SCALE GENOMIC DNA]</scope>
    <source>
        <strain evidence="3 4">DSM 18961</strain>
    </source>
</reference>
<dbReference type="InterPro" id="IPR029069">
    <property type="entry name" value="HotDog_dom_sf"/>
</dbReference>
<dbReference type="OrthoDB" id="9800856at2"/>
<protein>
    <submittedName>
        <fullName evidence="3">Acyl-CoA thioester hydrolase</fullName>
    </submittedName>
</protein>
<dbReference type="PROSITE" id="PS01328">
    <property type="entry name" value="4HBCOA_THIOESTERASE"/>
    <property type="match status" value="1"/>
</dbReference>
<dbReference type="SUPFAM" id="SSF54637">
    <property type="entry name" value="Thioesterase/thiol ester dehydrase-isomerase"/>
    <property type="match status" value="1"/>
</dbReference>
<dbReference type="InterPro" id="IPR008272">
    <property type="entry name" value="HB-CoA_thioesterase_AS"/>
</dbReference>
<accession>A0A5S5DWF2</accession>
<evidence type="ECO:0000313" key="3">
    <source>
        <dbReference type="EMBL" id="TYP99396.1"/>
    </source>
</evidence>